<organism evidence="2 3">
    <name type="scientific">Pleurodeles waltl</name>
    <name type="common">Iberian ribbed newt</name>
    <dbReference type="NCBI Taxonomy" id="8319"/>
    <lineage>
        <taxon>Eukaryota</taxon>
        <taxon>Metazoa</taxon>
        <taxon>Chordata</taxon>
        <taxon>Craniata</taxon>
        <taxon>Vertebrata</taxon>
        <taxon>Euteleostomi</taxon>
        <taxon>Amphibia</taxon>
        <taxon>Batrachia</taxon>
        <taxon>Caudata</taxon>
        <taxon>Salamandroidea</taxon>
        <taxon>Salamandridae</taxon>
        <taxon>Pleurodelinae</taxon>
        <taxon>Pleurodeles</taxon>
    </lineage>
</organism>
<accession>A0AAV7PL81</accession>
<gene>
    <name evidence="2" type="ORF">NDU88_006233</name>
</gene>
<name>A0AAV7PL81_PLEWA</name>
<dbReference type="AlphaFoldDB" id="A0AAV7PL81"/>
<protein>
    <submittedName>
        <fullName evidence="2">Uncharacterized protein</fullName>
    </submittedName>
</protein>
<dbReference type="Proteomes" id="UP001066276">
    <property type="component" value="Chromosome 7"/>
</dbReference>
<keyword evidence="3" id="KW-1185">Reference proteome</keyword>
<reference evidence="2" key="1">
    <citation type="journal article" date="2022" name="bioRxiv">
        <title>Sequencing and chromosome-scale assembly of the giantPleurodeles waltlgenome.</title>
        <authorList>
            <person name="Brown T."/>
            <person name="Elewa A."/>
            <person name="Iarovenko S."/>
            <person name="Subramanian E."/>
            <person name="Araus A.J."/>
            <person name="Petzold A."/>
            <person name="Susuki M."/>
            <person name="Suzuki K.-i.T."/>
            <person name="Hayashi T."/>
            <person name="Toyoda A."/>
            <person name="Oliveira C."/>
            <person name="Osipova E."/>
            <person name="Leigh N.D."/>
            <person name="Simon A."/>
            <person name="Yun M.H."/>
        </authorList>
    </citation>
    <scope>NUCLEOTIDE SEQUENCE</scope>
    <source>
        <strain evidence="2">20211129_DDA</strain>
        <tissue evidence="2">Liver</tissue>
    </source>
</reference>
<comment type="caution">
    <text evidence="2">The sequence shown here is derived from an EMBL/GenBank/DDBJ whole genome shotgun (WGS) entry which is preliminary data.</text>
</comment>
<dbReference type="EMBL" id="JANPWB010000011">
    <property type="protein sequence ID" value="KAJ1127840.1"/>
    <property type="molecule type" value="Genomic_DNA"/>
</dbReference>
<evidence type="ECO:0000313" key="2">
    <source>
        <dbReference type="EMBL" id="KAJ1127840.1"/>
    </source>
</evidence>
<evidence type="ECO:0000313" key="3">
    <source>
        <dbReference type="Proteomes" id="UP001066276"/>
    </source>
</evidence>
<proteinExistence type="predicted"/>
<feature type="region of interest" description="Disordered" evidence="1">
    <location>
        <begin position="93"/>
        <end position="117"/>
    </location>
</feature>
<sequence length="117" mass="11874">MGMLSCPPVTTACTGARPTIHRNCLGTEAGIDPPPIPNFHSSIETSILLPKRAVGPSSNPEINAPTRPKSLAGTGALTFATISKVIRAAVSMDSGQPVNEELHSGAGSVGTGPKESS</sequence>
<evidence type="ECO:0000256" key="1">
    <source>
        <dbReference type="SAM" id="MobiDB-lite"/>
    </source>
</evidence>